<evidence type="ECO:0000256" key="8">
    <source>
        <dbReference type="SAM" id="MobiDB-lite"/>
    </source>
</evidence>
<dbReference type="InterPro" id="IPR023346">
    <property type="entry name" value="Lysozyme-like_dom_sf"/>
</dbReference>
<reference evidence="9" key="2">
    <citation type="submission" date="2025-08" db="UniProtKB">
        <authorList>
            <consortium name="Ensembl"/>
        </authorList>
    </citation>
    <scope>IDENTIFICATION</scope>
    <source>
        <strain evidence="9">Glennie</strain>
    </source>
</reference>
<evidence type="ECO:0000256" key="3">
    <source>
        <dbReference type="ARBA" id="ARBA00012732"/>
    </source>
</evidence>
<dbReference type="GO" id="GO:0005576">
    <property type="term" value="C:extracellular region"/>
    <property type="evidence" value="ECO:0000318"/>
    <property type="project" value="GO_Central"/>
</dbReference>
<dbReference type="AlphaFoldDB" id="A0A6I8NTG7"/>
<dbReference type="GO" id="GO:0009253">
    <property type="term" value="P:peptidoglycan catabolic process"/>
    <property type="evidence" value="ECO:0007669"/>
    <property type="project" value="InterPro"/>
</dbReference>
<evidence type="ECO:0000313" key="9">
    <source>
        <dbReference type="Ensembl" id="ENSOANP00000043848.1"/>
    </source>
</evidence>
<keyword evidence="10" id="KW-1185">Reference proteome</keyword>
<feature type="compositionally biased region" description="Low complexity" evidence="8">
    <location>
        <begin position="155"/>
        <end position="164"/>
    </location>
</feature>
<feature type="compositionally biased region" description="Basic and acidic residues" evidence="8">
    <location>
        <begin position="253"/>
        <end position="268"/>
    </location>
</feature>
<feature type="compositionally biased region" description="Gly residues" evidence="8">
    <location>
        <begin position="633"/>
        <end position="642"/>
    </location>
</feature>
<evidence type="ECO:0000256" key="4">
    <source>
        <dbReference type="ARBA" id="ARBA00016485"/>
    </source>
</evidence>
<reference evidence="9 10" key="1">
    <citation type="journal article" date="2008" name="Nature">
        <title>Genome analysis of the platypus reveals unique signatures of evolution.</title>
        <authorList>
            <person name="Warren W.C."/>
            <person name="Hillier L.W."/>
            <person name="Marshall Graves J.A."/>
            <person name="Birney E."/>
            <person name="Ponting C.P."/>
            <person name="Grutzner F."/>
            <person name="Belov K."/>
            <person name="Miller W."/>
            <person name="Clarke L."/>
            <person name="Chinwalla A.T."/>
            <person name="Yang S.P."/>
            <person name="Heger A."/>
            <person name="Locke D.P."/>
            <person name="Miethke P."/>
            <person name="Waters P.D."/>
            <person name="Veyrunes F."/>
            <person name="Fulton L."/>
            <person name="Fulton B."/>
            <person name="Graves T."/>
            <person name="Wallis J."/>
            <person name="Puente X.S."/>
            <person name="Lopez-Otin C."/>
            <person name="Ordonez G.R."/>
            <person name="Eichler E.E."/>
            <person name="Chen L."/>
            <person name="Cheng Z."/>
            <person name="Deakin J.E."/>
            <person name="Alsop A."/>
            <person name="Thompson K."/>
            <person name="Kirby P."/>
            <person name="Papenfuss A.T."/>
            <person name="Wakefield M.J."/>
            <person name="Olender T."/>
            <person name="Lancet D."/>
            <person name="Huttley G.A."/>
            <person name="Smit A.F."/>
            <person name="Pask A."/>
            <person name="Temple-Smith P."/>
            <person name="Batzer M.A."/>
            <person name="Walker J.A."/>
            <person name="Konkel M.K."/>
            <person name="Harris R.S."/>
            <person name="Whittington C.M."/>
            <person name="Wong E.S."/>
            <person name="Gemmell N.J."/>
            <person name="Buschiazzo E."/>
            <person name="Vargas Jentzsch I.M."/>
            <person name="Merkel A."/>
            <person name="Schmitz J."/>
            <person name="Zemann A."/>
            <person name="Churakov G."/>
            <person name="Kriegs J.O."/>
            <person name="Brosius J."/>
            <person name="Murchison E.P."/>
            <person name="Sachidanandam R."/>
            <person name="Smith C."/>
            <person name="Hannon G.J."/>
            <person name="Tsend-Ayush E."/>
            <person name="McMillan D."/>
            <person name="Attenborough R."/>
            <person name="Rens W."/>
            <person name="Ferguson-Smith M."/>
            <person name="Lefevre C.M."/>
            <person name="Sharp J.A."/>
            <person name="Nicholas K.R."/>
            <person name="Ray D.A."/>
            <person name="Kube M."/>
            <person name="Reinhardt R."/>
            <person name="Pringle T.H."/>
            <person name="Taylor J."/>
            <person name="Jones R.C."/>
            <person name="Nixon B."/>
            <person name="Dacheux J.L."/>
            <person name="Niwa H."/>
            <person name="Sekita Y."/>
            <person name="Huang X."/>
            <person name="Stark A."/>
            <person name="Kheradpour P."/>
            <person name="Kellis M."/>
            <person name="Flicek P."/>
            <person name="Chen Y."/>
            <person name="Webber C."/>
            <person name="Hardison R."/>
            <person name="Nelson J."/>
            <person name="Hallsworth-Pepin K."/>
            <person name="Delehaunty K."/>
            <person name="Markovic C."/>
            <person name="Minx P."/>
            <person name="Feng Y."/>
            <person name="Kremitzki C."/>
            <person name="Mitreva M."/>
            <person name="Glasscock J."/>
            <person name="Wylie T."/>
            <person name="Wohldmann P."/>
            <person name="Thiru P."/>
            <person name="Nhan M.N."/>
            <person name="Pohl C.S."/>
            <person name="Smith S.M."/>
            <person name="Hou S."/>
            <person name="Nefedov M."/>
            <person name="de Jong P.J."/>
            <person name="Renfree M.B."/>
            <person name="Mardis E.R."/>
            <person name="Wilson R.K."/>
        </authorList>
    </citation>
    <scope>NUCLEOTIDE SEQUENCE [LARGE SCALE GENOMIC DNA]</scope>
    <source>
        <strain evidence="9 10">Glennie</strain>
    </source>
</reference>
<feature type="compositionally biased region" description="Gly residues" evidence="8">
    <location>
        <begin position="517"/>
        <end position="526"/>
    </location>
</feature>
<dbReference type="OMA" id="FLPWHPP"/>
<evidence type="ECO:0000256" key="2">
    <source>
        <dbReference type="ARBA" id="ARBA00008902"/>
    </source>
</evidence>
<accession>A0A6I8NTG7</accession>
<feature type="compositionally biased region" description="Gly residues" evidence="8">
    <location>
        <begin position="583"/>
        <end position="594"/>
    </location>
</feature>
<evidence type="ECO:0000256" key="5">
    <source>
        <dbReference type="ARBA" id="ARBA00022638"/>
    </source>
</evidence>
<keyword evidence="6" id="KW-0378">Hydrolase</keyword>
<keyword evidence="6" id="KW-0326">Glycosidase</keyword>
<dbReference type="GO" id="GO:0031640">
    <property type="term" value="P:killing of cells of another organism"/>
    <property type="evidence" value="ECO:0007669"/>
    <property type="project" value="UniProtKB-KW"/>
</dbReference>
<comment type="catalytic activity">
    <reaction evidence="1">
        <text>Hydrolysis of (1-&gt;4)-beta-linkages between N-acetylmuramic acid and N-acetyl-D-glucosamine residues in a peptidoglycan and between N-acetyl-D-glucosamine residues in chitodextrins.</text>
        <dbReference type="EC" id="3.2.1.17"/>
    </reaction>
</comment>
<feature type="region of interest" description="Disordered" evidence="8">
    <location>
        <begin position="487"/>
        <end position="642"/>
    </location>
</feature>
<organism evidence="9 10">
    <name type="scientific">Ornithorhynchus anatinus</name>
    <name type="common">Duckbill platypus</name>
    <dbReference type="NCBI Taxonomy" id="9258"/>
    <lineage>
        <taxon>Eukaryota</taxon>
        <taxon>Metazoa</taxon>
        <taxon>Chordata</taxon>
        <taxon>Craniata</taxon>
        <taxon>Vertebrata</taxon>
        <taxon>Euteleostomi</taxon>
        <taxon>Mammalia</taxon>
        <taxon>Monotremata</taxon>
        <taxon>Ornithorhynchidae</taxon>
        <taxon>Ornithorhynchus</taxon>
    </lineage>
</organism>
<dbReference type="GO" id="GO:0050830">
    <property type="term" value="P:defense response to Gram-positive bacterium"/>
    <property type="evidence" value="ECO:0000318"/>
    <property type="project" value="GO_Central"/>
</dbReference>
<evidence type="ECO:0000256" key="7">
    <source>
        <dbReference type="ARBA" id="ARBA00031262"/>
    </source>
</evidence>
<dbReference type="PANTHER" id="PTHR31698:SF8">
    <property type="entry name" value="LYSOZYME G-RELATED"/>
    <property type="match status" value="1"/>
</dbReference>
<dbReference type="SUPFAM" id="SSF53955">
    <property type="entry name" value="Lysozyme-like"/>
    <property type="match status" value="1"/>
</dbReference>
<evidence type="ECO:0000256" key="1">
    <source>
        <dbReference type="ARBA" id="ARBA00000632"/>
    </source>
</evidence>
<dbReference type="Gene3D" id="1.10.530.10">
    <property type="match status" value="1"/>
</dbReference>
<evidence type="ECO:0000256" key="6">
    <source>
        <dbReference type="ARBA" id="ARBA00023295"/>
    </source>
</evidence>
<dbReference type="GeneTree" id="ENSGT00390000017614"/>
<dbReference type="InterPro" id="IPR002152">
    <property type="entry name" value="Glyco_hydro_23"/>
</dbReference>
<feature type="compositionally biased region" description="Low complexity" evidence="8">
    <location>
        <begin position="387"/>
        <end position="399"/>
    </location>
</feature>
<dbReference type="EC" id="3.2.1.17" evidence="3"/>
<sequence length="656" mass="67816">MQTSGVACVAGRLGSCGEWRRAPRGVGPGAGAPTVVLPVRARRMPSDGEGRAGGRGRPGVGTRGRRDGRVAPPPPPPGRSRRLSSAGILASETFAGMDLPALRRYRPLIAEVGRRRCLDPALMAALISRETHAGAALRDGWDLPARRFGLMQVNGAAAASSPPSGTGGPRPGEGRRRRGRGRSGADRVPGPAGGPPASIPFSGRGNRGPGMGEEDEDGGGGNRAVPRGGRRLRPRIPDGGTEARGRTTGTVSVERRPRVGRHLERREGIGPGSGPGPPARGRGGGTRPGRVGRKADVPGPSPRAFPSWRRSTSPWAAGTARSTSPRPPGSSATKSGKFRDDSRCGRRPSTSKVAGTRPRPPSALRSSRARPRPVPSAAGLGGRSDPRAPAGRGRASPPALCASQALAEPRRDQARHRNGATRGVRGLKRRRLDAGTMVMIIMSVSAKRFLGAEHCSKRRGRRRTIASSPVGLPVFQVPPFADEVAEAQRGAATRPGSHRRRSGGFEPAPSASPEVGIGRGAAGGARPGPPPPPKSFPRQGRRSAYSARSAVPGAGSVRSGHGEGRSSPEEPESFPRAKRWGERGGGGPGLGGPGFRSRPPCDGSRSLPGPRLENAGPRRDPGVAGPVVTITGSGKGPGWGVRGHGFDSRLCHLSAV</sequence>
<dbReference type="Bgee" id="ENSOANG00000038604">
    <property type="expression patterns" value="Expressed in fibroblast and 1 other cell type or tissue"/>
</dbReference>
<evidence type="ECO:0000313" key="10">
    <source>
        <dbReference type="Proteomes" id="UP000002279"/>
    </source>
</evidence>
<feature type="compositionally biased region" description="Polar residues" evidence="8">
    <location>
        <begin position="309"/>
        <end position="334"/>
    </location>
</feature>
<dbReference type="PANTHER" id="PTHR31698">
    <property type="entry name" value="LYSOZYME G FAMILY MEMBER"/>
    <property type="match status" value="1"/>
</dbReference>
<dbReference type="GO" id="GO:0003796">
    <property type="term" value="F:lysozyme activity"/>
    <property type="evidence" value="ECO:0000318"/>
    <property type="project" value="GO_Central"/>
</dbReference>
<feature type="compositionally biased region" description="Basic and acidic residues" evidence="8">
    <location>
        <begin position="560"/>
        <end position="582"/>
    </location>
</feature>
<dbReference type="Ensembl" id="ENSOANT00000050242.1">
    <property type="protein sequence ID" value="ENSOANP00000043848.1"/>
    <property type="gene ID" value="ENSOANG00000038604.1"/>
</dbReference>
<name>A0A6I8NTG7_ORNAN</name>
<protein>
    <recommendedName>
        <fullName evidence="4">Lysozyme g</fullName>
        <ecNumber evidence="3">3.2.1.17</ecNumber>
    </recommendedName>
    <alternativeName>
        <fullName evidence="7">1,4-beta-N-acetylmuramidase</fullName>
    </alternativeName>
</protein>
<dbReference type="InParanoid" id="A0A6I8NTG7"/>
<feature type="region of interest" description="Disordered" evidence="8">
    <location>
        <begin position="22"/>
        <end position="85"/>
    </location>
</feature>
<proteinExistence type="inferred from homology"/>
<feature type="compositionally biased region" description="Basic residues" evidence="8">
    <location>
        <begin position="413"/>
        <end position="427"/>
    </location>
</feature>
<reference evidence="9" key="3">
    <citation type="submission" date="2025-09" db="UniProtKB">
        <authorList>
            <consortium name="Ensembl"/>
        </authorList>
    </citation>
    <scope>IDENTIFICATION</scope>
    <source>
        <strain evidence="9">Glennie</strain>
    </source>
</reference>
<feature type="compositionally biased region" description="Gly residues" evidence="8">
    <location>
        <begin position="53"/>
        <end position="62"/>
    </location>
</feature>
<dbReference type="Proteomes" id="UP000002279">
    <property type="component" value="Chromosome 15"/>
</dbReference>
<dbReference type="PRINTS" id="PR00749">
    <property type="entry name" value="LYSOZYMEG"/>
</dbReference>
<feature type="region of interest" description="Disordered" evidence="8">
    <location>
        <begin position="155"/>
        <end position="427"/>
    </location>
</feature>
<comment type="similarity">
    <text evidence="2">Belongs to the glycosyl hydrolase 23 family.</text>
</comment>
<keyword evidence="5" id="KW-0081">Bacteriolytic enzyme</keyword>
<keyword evidence="5" id="KW-0929">Antimicrobial</keyword>